<protein>
    <submittedName>
        <fullName evidence="1">Uncharacterized protein</fullName>
    </submittedName>
</protein>
<dbReference type="EMBL" id="PSZG01000001">
    <property type="protein sequence ID" value="RKO78570.1"/>
    <property type="molecule type" value="Genomic_DNA"/>
</dbReference>
<sequence>MENGFRYVSIGVCPMVVFIHDAFIDDVFLFITYVRRGVENEKDHALLFRWDVYQPVNEKDEGGGQCTWLGG</sequence>
<evidence type="ECO:0000313" key="1">
    <source>
        <dbReference type="EMBL" id="RKO78570.1"/>
    </source>
</evidence>
<organism evidence="1 2">
    <name type="scientific">Pectobacterium parmentieri</name>
    <dbReference type="NCBI Taxonomy" id="1905730"/>
    <lineage>
        <taxon>Bacteria</taxon>
        <taxon>Pseudomonadati</taxon>
        <taxon>Pseudomonadota</taxon>
        <taxon>Gammaproteobacteria</taxon>
        <taxon>Enterobacterales</taxon>
        <taxon>Pectobacteriaceae</taxon>
        <taxon>Pectobacterium</taxon>
    </lineage>
</organism>
<dbReference type="Proteomes" id="UP000269665">
    <property type="component" value="Unassembled WGS sequence"/>
</dbReference>
<comment type="caution">
    <text evidence="1">The sequence shown here is derived from an EMBL/GenBank/DDBJ whole genome shotgun (WGS) entry which is preliminary data.</text>
</comment>
<evidence type="ECO:0000313" key="2">
    <source>
        <dbReference type="Proteomes" id="UP000269665"/>
    </source>
</evidence>
<accession>A0A8B3FKP9</accession>
<gene>
    <name evidence="1" type="ORF">C5E00_18170</name>
</gene>
<reference evidence="1 2" key="1">
    <citation type="journal article" date="2018" name="BMC Genomics">
        <title>High genomic variability in the plant pathogenic bacterium Pectobacterium parmentieri deciphered from de novo assembled complete genomes.</title>
        <authorList>
            <person name="Zoledowska S."/>
            <person name="Motyka-Pomagruk A."/>
            <person name="Sledz W."/>
            <person name="Mengoni A."/>
            <person name="Lojkowska E."/>
        </authorList>
    </citation>
    <scope>NUCLEOTIDE SEQUENCE [LARGE SCALE GENOMIC DNA]</scope>
    <source>
        <strain evidence="1 2">IFB5626</strain>
    </source>
</reference>
<dbReference type="AlphaFoldDB" id="A0A8B3FKP9"/>
<proteinExistence type="predicted"/>
<name>A0A8B3FKP9_PECPM</name>